<dbReference type="AlphaFoldDB" id="Q46Q85"/>
<accession>Q46Q85</accession>
<evidence type="ECO:0000313" key="1">
    <source>
        <dbReference type="EMBL" id="AAZ64699.1"/>
    </source>
</evidence>
<dbReference type="HOGENOM" id="CLU_1493853_0_0_4"/>
<dbReference type="Gene3D" id="3.40.50.2300">
    <property type="match status" value="1"/>
</dbReference>
<dbReference type="KEGG" id="reu:Reut_B5354"/>
<dbReference type="SUPFAM" id="SSF52172">
    <property type="entry name" value="CheY-like"/>
    <property type="match status" value="1"/>
</dbReference>
<proteinExistence type="predicted"/>
<name>Q46Q85_CUPPJ</name>
<dbReference type="InterPro" id="IPR011006">
    <property type="entry name" value="CheY-like_superfamily"/>
</dbReference>
<sequence>MCATVWRRPPDVSESRGAPRLVPATVVPHLWPGTGHAPSMSTYLIASNEVMCRVLARRLQALNLPSPIRWRALRWLDEAEVSMSSEHAEDPADIALLDCSGVEGDPRAVLDRLHARLAPRRWLVISDRLDASLMLHAALLGASGCLAAPVSHDLVCAATALVWAGGQCFPRTAVTLPTGTPQPSLVCPAGTTATG</sequence>
<protein>
    <submittedName>
        <fullName evidence="1">Uncharacterized protein</fullName>
    </submittedName>
</protein>
<reference evidence="1" key="1">
    <citation type="submission" date="2005-08" db="EMBL/GenBank/DDBJ databases">
        <title>Complete sequence of chromosome 2 of Ralstonia eutropha JMP134.</title>
        <authorList>
            <person name="Copeland A."/>
            <person name="Lucas S."/>
            <person name="Lapidus A."/>
            <person name="Barry K."/>
            <person name="Detter J.C."/>
            <person name="Glavina T."/>
            <person name="Hammon N."/>
            <person name="Israni S."/>
            <person name="Pitluck S."/>
            <person name="Goltsman E."/>
            <person name="Martinez M."/>
            <person name="Schmutz J."/>
            <person name="Larimer F."/>
            <person name="Land M."/>
            <person name="Lykidis A."/>
            <person name="Richardson P."/>
        </authorList>
    </citation>
    <scope>NUCLEOTIDE SEQUENCE [LARGE SCALE GENOMIC DNA]</scope>
    <source>
        <strain evidence="1">JMP134</strain>
    </source>
</reference>
<organism evidence="1">
    <name type="scientific">Cupriavidus pinatubonensis (strain JMP 134 / LMG 1197)</name>
    <name type="common">Cupriavidus necator (strain JMP 134)</name>
    <dbReference type="NCBI Taxonomy" id="264198"/>
    <lineage>
        <taxon>Bacteria</taxon>
        <taxon>Pseudomonadati</taxon>
        <taxon>Pseudomonadota</taxon>
        <taxon>Betaproteobacteria</taxon>
        <taxon>Burkholderiales</taxon>
        <taxon>Burkholderiaceae</taxon>
        <taxon>Cupriavidus</taxon>
    </lineage>
</organism>
<dbReference type="STRING" id="264198.Reut_B5354"/>
<gene>
    <name evidence="1" type="ordered locus">Reut_B5354</name>
</gene>
<dbReference type="eggNOG" id="COG2197">
    <property type="taxonomic scope" value="Bacteria"/>
</dbReference>
<dbReference type="EMBL" id="CP000091">
    <property type="protein sequence ID" value="AAZ64699.1"/>
    <property type="molecule type" value="Genomic_DNA"/>
</dbReference>